<evidence type="ECO:0000313" key="3">
    <source>
        <dbReference type="Proteomes" id="UP000617979"/>
    </source>
</evidence>
<dbReference type="Pfam" id="PF02915">
    <property type="entry name" value="Rubrerythrin"/>
    <property type="match status" value="1"/>
</dbReference>
<dbReference type="Proteomes" id="UP000617979">
    <property type="component" value="Unassembled WGS sequence"/>
</dbReference>
<evidence type="ECO:0000313" key="2">
    <source>
        <dbReference type="EMBL" id="GGA40062.1"/>
    </source>
</evidence>
<dbReference type="InterPro" id="IPR009078">
    <property type="entry name" value="Ferritin-like_SF"/>
</dbReference>
<comment type="caution">
    <text evidence="2">The sequence shown here is derived from an EMBL/GenBank/DDBJ whole genome shotgun (WGS) entry which is preliminary data.</text>
</comment>
<name>A0ABQ1GAR5_9BACL</name>
<dbReference type="InterPro" id="IPR012347">
    <property type="entry name" value="Ferritin-like"/>
</dbReference>
<accession>A0ABQ1GAR5</accession>
<dbReference type="Gene3D" id="1.20.1260.10">
    <property type="match status" value="1"/>
</dbReference>
<dbReference type="RefSeq" id="WP_188430763.1">
    <property type="nucleotide sequence ID" value="NZ_BMEX01000003.1"/>
</dbReference>
<dbReference type="CDD" id="cd00657">
    <property type="entry name" value="Ferritin_like"/>
    <property type="match status" value="1"/>
</dbReference>
<dbReference type="EMBL" id="BMEX01000003">
    <property type="protein sequence ID" value="GGA40062.1"/>
    <property type="molecule type" value="Genomic_DNA"/>
</dbReference>
<reference evidence="3" key="1">
    <citation type="journal article" date="2019" name="Int. J. Syst. Evol. Microbiol.">
        <title>The Global Catalogue of Microorganisms (GCM) 10K type strain sequencing project: providing services to taxonomists for standard genome sequencing and annotation.</title>
        <authorList>
            <consortium name="The Broad Institute Genomics Platform"/>
            <consortium name="The Broad Institute Genome Sequencing Center for Infectious Disease"/>
            <person name="Wu L."/>
            <person name="Ma J."/>
        </authorList>
    </citation>
    <scope>NUCLEOTIDE SEQUENCE [LARGE SCALE GENOMIC DNA]</scope>
    <source>
        <strain evidence="3">CGMCC 1.12404</strain>
    </source>
</reference>
<dbReference type="SUPFAM" id="SSF47240">
    <property type="entry name" value="Ferritin-like"/>
    <property type="match status" value="1"/>
</dbReference>
<gene>
    <name evidence="2" type="ORF">GCM10007416_11310</name>
</gene>
<sequence>MRLPYSYPVITPSKNPDLILLQDIVRSINGQYQAITCYAQIAEMAPVQQKEKILGIRQEEIRHYHTFVNIYTSLTGQKPPGITPEPCPKNYREALEFALKDEQETVDFYLHIADRAVTPHIKQAYMRAAQDEQRHAVWFLFFWTKQCCLKSN</sequence>
<evidence type="ECO:0000259" key="1">
    <source>
        <dbReference type="Pfam" id="PF02915"/>
    </source>
</evidence>
<organism evidence="2 3">
    <name type="scientific">Kroppenstedtia guangzhouensis</name>
    <dbReference type="NCBI Taxonomy" id="1274356"/>
    <lineage>
        <taxon>Bacteria</taxon>
        <taxon>Bacillati</taxon>
        <taxon>Bacillota</taxon>
        <taxon>Bacilli</taxon>
        <taxon>Bacillales</taxon>
        <taxon>Thermoactinomycetaceae</taxon>
        <taxon>Kroppenstedtia</taxon>
    </lineage>
</organism>
<proteinExistence type="predicted"/>
<dbReference type="InterPro" id="IPR003251">
    <property type="entry name" value="Rr_diiron-bd_dom"/>
</dbReference>
<keyword evidence="3" id="KW-1185">Reference proteome</keyword>
<feature type="domain" description="Rubrerythrin diiron-binding" evidence="1">
    <location>
        <begin position="26"/>
        <end position="136"/>
    </location>
</feature>
<protein>
    <recommendedName>
        <fullName evidence="1">Rubrerythrin diiron-binding domain-containing protein</fullName>
    </recommendedName>
</protein>